<dbReference type="EMBL" id="FQUU01000001">
    <property type="protein sequence ID" value="SHE28952.1"/>
    <property type="molecule type" value="Genomic_DNA"/>
</dbReference>
<dbReference type="InterPro" id="IPR017549">
    <property type="entry name" value="APMV_L690"/>
</dbReference>
<organism evidence="1 2">
    <name type="scientific">Flavisolibacter ginsengisoli DSM 18119</name>
    <dbReference type="NCBI Taxonomy" id="1121884"/>
    <lineage>
        <taxon>Bacteria</taxon>
        <taxon>Pseudomonadati</taxon>
        <taxon>Bacteroidota</taxon>
        <taxon>Chitinophagia</taxon>
        <taxon>Chitinophagales</taxon>
        <taxon>Chitinophagaceae</taxon>
        <taxon>Flavisolibacter</taxon>
    </lineage>
</organism>
<dbReference type="OrthoDB" id="581621at2"/>
<proteinExistence type="predicted"/>
<reference evidence="1 2" key="1">
    <citation type="submission" date="2016-11" db="EMBL/GenBank/DDBJ databases">
        <authorList>
            <person name="Jaros S."/>
            <person name="Januszkiewicz K."/>
            <person name="Wedrychowicz H."/>
        </authorList>
    </citation>
    <scope>NUCLEOTIDE SEQUENCE [LARGE SCALE GENOMIC DNA]</scope>
    <source>
        <strain evidence="1 2">DSM 18119</strain>
    </source>
</reference>
<dbReference type="NCBIfam" id="TIGR03118">
    <property type="entry name" value="PEPCTERM_chp_1"/>
    <property type="match status" value="1"/>
</dbReference>
<evidence type="ECO:0000313" key="2">
    <source>
        <dbReference type="Proteomes" id="UP000184048"/>
    </source>
</evidence>
<keyword evidence="2" id="KW-1185">Reference proteome</keyword>
<accession>A0A1M4S9U5</accession>
<evidence type="ECO:0000313" key="1">
    <source>
        <dbReference type="EMBL" id="SHE28952.1"/>
    </source>
</evidence>
<dbReference type="STRING" id="1121884.SAMN02745131_00029"/>
<name>A0A1M4S9U5_9BACT</name>
<gene>
    <name evidence="1" type="ORF">SAMN02745131_00029</name>
</gene>
<dbReference type="AlphaFoldDB" id="A0A1M4S9U5"/>
<dbReference type="Proteomes" id="UP000184048">
    <property type="component" value="Unassembled WGS sequence"/>
</dbReference>
<protein>
    <submittedName>
        <fullName evidence="1">TIGR03118 family protein</fullName>
    </submittedName>
</protein>
<dbReference type="SUPFAM" id="SSF101908">
    <property type="entry name" value="Putative isomerase YbhE"/>
    <property type="match status" value="1"/>
</dbReference>
<dbReference type="RefSeq" id="WP_084079729.1">
    <property type="nucleotide sequence ID" value="NZ_FQUU01000001.1"/>
</dbReference>
<sequence length="384" mass="40746">MNRLYNQVFQTLSAISLLGSLIFLPGCQKETTAVADNATSLSKQQPYKDPRTLKDFVQVNLVANNGNYGAAHIDPHLMNAWGIAFSANGIAWVSSQEGHVSSVYDMDGNLIPARPEVAIPSPGSSMGGNPTGTVLNIDPNTTDFKLPDNTSARFMFAGADGVISGWNGAAGNNALVIANNASAASYTGLAMARASSGAYYLYAANFSQGKIDVWDKDFNSVQMSFTDPALPSDYSPFNIQNVGGMLYVMYAKLGADGDEVAKPGNGYVDIYDAMGTLINRFVSQGQLNAPWGVAWAPAGFFTDESGAAQAAVLVGNLGDGRINAYSTEGRFLGQLRSHGAPIVIEKLWGISFPPATSTIDPNRLYFAAGPNDEQDGLFGYITKQ</sequence>